<protein>
    <recommendedName>
        <fullName evidence="3">FCP1 homology domain-containing protein</fullName>
    </recommendedName>
</protein>
<dbReference type="AlphaFoldDB" id="A0A899FX59"/>
<dbReference type="GO" id="GO:0070860">
    <property type="term" value="C:RNA polymerase I core factor complex"/>
    <property type="evidence" value="ECO:0007669"/>
    <property type="project" value="TreeGrafter"/>
</dbReference>
<dbReference type="InterPro" id="IPR023214">
    <property type="entry name" value="HAD_sf"/>
</dbReference>
<keyword evidence="2" id="KW-0732">Signal</keyword>
<organism evidence="4 5">
    <name type="scientific">Pneumocystis wakefieldiae</name>
    <dbReference type="NCBI Taxonomy" id="38082"/>
    <lineage>
        <taxon>Eukaryota</taxon>
        <taxon>Fungi</taxon>
        <taxon>Dikarya</taxon>
        <taxon>Ascomycota</taxon>
        <taxon>Taphrinomycotina</taxon>
        <taxon>Pneumocystomycetes</taxon>
        <taxon>Pneumocystaceae</taxon>
        <taxon>Pneumocystis</taxon>
    </lineage>
</organism>
<keyword evidence="1" id="KW-0472">Membrane</keyword>
<name>A0A899FX59_9ASCO</name>
<dbReference type="GO" id="GO:0001163">
    <property type="term" value="F:RNA polymerase I transcription regulatory region sequence-specific DNA binding"/>
    <property type="evidence" value="ECO:0007669"/>
    <property type="project" value="TreeGrafter"/>
</dbReference>
<dbReference type="Gene3D" id="3.40.50.1000">
    <property type="entry name" value="HAD superfamily/HAD-like"/>
    <property type="match status" value="1"/>
</dbReference>
<keyword evidence="1" id="KW-0812">Transmembrane</keyword>
<sequence>MRSFRIFLILFNKFRFGTAIDVKPVVSDFERISLYMARGTKEGGMFDKDSIRESESSGKKTYFWGFLTYFIIYINSLVLYLWTKLKGAYIYIYFMRRRFFKEPEDASSRSWLNILVYFFFFPYFWISSGKKLIKPSHLSGLPYKGYSGFKSSRDSSNTQLSTQLYASQAESSILFHNQGLSSNSIRFMLYNKNVIDKNDLRSPSSSMIINMSHWSEFLHAPIPRPLFPKTLIPKTLILDLDETLIHSLVKGGRIASGHMVEVMLGKHAILYYVHKRPHCDNFLKKVSKWYNVVIFTASVQEYADPVIDWLEKDCKFFKARFYRQHCTFRNVIIIDNSPQYYMSNWPLSESETHISLSYGSLGAALYSPNSTDSKWSFVKNKPSLRLKALGENLLEYDGSMYFLEEPLIQPSRTMQEKYLRKNYPDVWVPQDILKPWIKESNIITSTYTLHDPLGGKCLTECQFWNPESRNMSSKMFGFVSGVNFMNFSLATIKNYNTTIYSQDNTKKNLRVPKISEIIDSVFTSQTPIRQISANSTNNSRHLLIRNHTSSTLFELIHNPSEQTSIKNTHINSIPLVIIENNDTGNCEHSDVIFDFFNKKELVVINRKGQWSLWDIEGRFRTIEQSSSNIFENIKETDGWWKIDWASSPRSIIAPSNQNSLYSLQNSQNILDFCKISENSNYFFVLSTSEIYWLDERQPEKPLLSWKHYRSYDPSLKFIIDDSTNNFNLILYSNINPIKSCYQFGLKGSLASSSALPYELPNSQNTSITSIIYPLNKHDNNSAKNDLDDHPFLKLYSLVSKKSIISQIYYYADDDFNYTLLNHKSLHSLKKSYKHINNSSENESIEENKEIEKSIFERDFRLVDFSNLYNQITSINDFVFRKFLLESQNKKDKALENCEMLILRDIYAPSKETNFDEIFSHLRKIFQDYIENGWEIFSLVPKSQKLLGIVDFNLESDNWNFKNIYDTLIKHWLDTHDQDNSSKHDREYIYKLLKDISIELGISSIGLKPPKSFIKSKKEPLNSYLSDDSFEMIENDIISEDISSLVDKWEIGIDPNLYKWQPFNDTSINTEFLYEQISSAPPRLVSTPSLLTIETSKNADLTDQRSLSQPFKKIKTKQRKAVYTSTLFEFMFSEFFYNILQPLIQKDITKVILTANASGLTPFSQRLTHKERQFLSKPVLKKNKDFYYQLSLLLALSLTEMMT</sequence>
<dbReference type="EMBL" id="CP054535">
    <property type="protein sequence ID" value="QSL64884.1"/>
    <property type="molecule type" value="Genomic_DNA"/>
</dbReference>
<evidence type="ECO:0000256" key="2">
    <source>
        <dbReference type="SAM" id="SignalP"/>
    </source>
</evidence>
<reference evidence="4" key="1">
    <citation type="submission" date="2020-06" db="EMBL/GenBank/DDBJ databases">
        <title>Genomes of multiple members of Pneumocystis genus reveal paths to human pathogen Pneumocystis jirovecii.</title>
        <authorList>
            <person name="Cisse O.H."/>
            <person name="Ma L."/>
            <person name="Dekker J."/>
            <person name="Khil P."/>
            <person name="Jo J."/>
            <person name="Brenchley J."/>
            <person name="Blair R."/>
            <person name="Pahar B."/>
            <person name="Chabe M."/>
            <person name="Van Rompay K.A."/>
            <person name="Keesler R."/>
            <person name="Sukura A."/>
            <person name="Hirsch V."/>
            <person name="Kutty G."/>
            <person name="Liu Y."/>
            <person name="Peng L."/>
            <person name="Chen J."/>
            <person name="Song J."/>
            <person name="Weissenbacher-Lang C."/>
            <person name="Xu J."/>
            <person name="Upham N.S."/>
            <person name="Stajich J.E."/>
            <person name="Cuomo C.A."/>
            <person name="Cushion M.T."/>
            <person name="Kovacs J.A."/>
        </authorList>
    </citation>
    <scope>NUCLEOTIDE SEQUENCE</scope>
    <source>
        <strain evidence="4">2A</strain>
    </source>
</reference>
<dbReference type="Pfam" id="PF03031">
    <property type="entry name" value="NIF"/>
    <property type="match status" value="1"/>
</dbReference>
<proteinExistence type="predicted"/>
<dbReference type="CDD" id="cd07521">
    <property type="entry name" value="HAD_FCP1-like"/>
    <property type="match status" value="1"/>
</dbReference>
<dbReference type="PANTHER" id="PTHR28221">
    <property type="entry name" value="RNA POLYMERASE I-SPECIFIC TRANSCRIPTION INITIATION FACTOR RRN6"/>
    <property type="match status" value="1"/>
</dbReference>
<keyword evidence="5" id="KW-1185">Reference proteome</keyword>
<evidence type="ECO:0000256" key="1">
    <source>
        <dbReference type="SAM" id="Phobius"/>
    </source>
</evidence>
<keyword evidence="1" id="KW-1133">Transmembrane helix</keyword>
<feature type="domain" description="FCP1 homology" evidence="3">
    <location>
        <begin position="229"/>
        <end position="396"/>
    </location>
</feature>
<dbReference type="InterPro" id="IPR004274">
    <property type="entry name" value="FCP1_dom"/>
</dbReference>
<evidence type="ECO:0000313" key="4">
    <source>
        <dbReference type="EMBL" id="QSL64884.1"/>
    </source>
</evidence>
<dbReference type="InterPro" id="IPR048535">
    <property type="entry name" value="RRN6_beta-prop"/>
</dbReference>
<accession>A0A899FX59</accession>
<dbReference type="PROSITE" id="PS50969">
    <property type="entry name" value="FCP1"/>
    <property type="match status" value="1"/>
</dbReference>
<dbReference type="Pfam" id="PF10214">
    <property type="entry name" value="Rrn6_beta-prop"/>
    <property type="match status" value="1"/>
</dbReference>
<dbReference type="PANTHER" id="PTHR28221:SF2">
    <property type="entry name" value="RNA POLYMERASE I-SPECIFIC TRANSCRIPTION INITIATION FACTOR RRN6"/>
    <property type="match status" value="1"/>
</dbReference>
<evidence type="ECO:0000313" key="5">
    <source>
        <dbReference type="Proteomes" id="UP000663699"/>
    </source>
</evidence>
<dbReference type="InterPro" id="IPR036412">
    <property type="entry name" value="HAD-like_sf"/>
</dbReference>
<dbReference type="GO" id="GO:0042790">
    <property type="term" value="P:nucleolar large rRNA transcription by RNA polymerase I"/>
    <property type="evidence" value="ECO:0007669"/>
    <property type="project" value="TreeGrafter"/>
</dbReference>
<dbReference type="SUPFAM" id="SSF56784">
    <property type="entry name" value="HAD-like"/>
    <property type="match status" value="1"/>
</dbReference>
<evidence type="ECO:0000259" key="3">
    <source>
        <dbReference type="PROSITE" id="PS50969"/>
    </source>
</evidence>
<gene>
    <name evidence="4" type="ORF">MERGE_002188</name>
</gene>
<dbReference type="InterPro" id="IPR019350">
    <property type="entry name" value="RNA_pol_I-sp_TIF_RRN6-like"/>
</dbReference>
<feature type="transmembrane region" description="Helical" evidence="1">
    <location>
        <begin position="62"/>
        <end position="82"/>
    </location>
</feature>
<feature type="signal peptide" evidence="2">
    <location>
        <begin position="1"/>
        <end position="19"/>
    </location>
</feature>
<dbReference type="SMART" id="SM00577">
    <property type="entry name" value="CPDc"/>
    <property type="match status" value="1"/>
</dbReference>
<dbReference type="GO" id="GO:0001179">
    <property type="term" value="F:RNA polymerase I general transcription initiation factor binding"/>
    <property type="evidence" value="ECO:0007669"/>
    <property type="project" value="TreeGrafter"/>
</dbReference>
<dbReference type="OrthoDB" id="4090074at2759"/>
<feature type="chain" id="PRO_5034900785" description="FCP1 homology domain-containing protein" evidence="2">
    <location>
        <begin position="20"/>
        <end position="1202"/>
    </location>
</feature>
<feature type="transmembrane region" description="Helical" evidence="1">
    <location>
        <begin position="110"/>
        <end position="126"/>
    </location>
</feature>
<dbReference type="Proteomes" id="UP000663699">
    <property type="component" value="Chromosome 4"/>
</dbReference>